<dbReference type="EMBL" id="AXZF01000091">
    <property type="protein sequence ID" value="ERT68008.1"/>
    <property type="molecule type" value="Genomic_DNA"/>
</dbReference>
<dbReference type="HOGENOM" id="CLU_065107_0_0_0"/>
<sequence>MPFIKDIKNYKSIATIGLEKNVGKTETMNYILKRLKDEGVTTAVTSIGIDGETVDIVTDTSKPEITIYEGMIFVTSEKHYIKKRFQAEILDVSEKSTALGRLVTARALGEGKVLLSGPSNGTWVKDIIEEVLEKGVDSVLVDGALSRLSVGSPIITEGIVLSTGAAVSINSKEIIKKTKHVINLLKLDSLERERKEKIIDLEDGIYKILWEKDIINKLPIKSILNFSQLEENIFQEDCSLYITGVLTERFIESLTKQSFLENIEIVVKDFTKVFVSGEILSRFIRKGGKLKVLLKTKLVAITVNPVAPTGHILDSKELIKAIEEFTEVPVVNLREEGYEL</sequence>
<evidence type="ECO:0000313" key="2">
    <source>
        <dbReference type="Proteomes" id="UP000017081"/>
    </source>
</evidence>
<dbReference type="InterPro" id="IPR027417">
    <property type="entry name" value="P-loop_NTPase"/>
</dbReference>
<comment type="caution">
    <text evidence="1">The sequence shown here is derived from an EMBL/GenBank/DDBJ whole genome shotgun (WGS) entry which is preliminary data.</text>
</comment>
<reference evidence="1 2" key="1">
    <citation type="submission" date="2013-08" db="EMBL/GenBank/DDBJ databases">
        <authorList>
            <person name="Weinstock G."/>
            <person name="Sodergren E."/>
            <person name="Wylie T."/>
            <person name="Fulton L."/>
            <person name="Fulton R."/>
            <person name="Fronick C."/>
            <person name="O'Laughlin M."/>
            <person name="Godfrey J."/>
            <person name="Miner T."/>
            <person name="Herter B."/>
            <person name="Appelbaum E."/>
            <person name="Cordes M."/>
            <person name="Lek S."/>
            <person name="Wollam A."/>
            <person name="Pepin K.H."/>
            <person name="Palsikar V.B."/>
            <person name="Mitreva M."/>
            <person name="Wilson R.K."/>
        </authorList>
    </citation>
    <scope>NUCLEOTIDE SEQUENCE [LARGE SCALE GENOMIC DNA]</scope>
    <source>
        <strain evidence="1 2">ATCC BAA-474</strain>
    </source>
</reference>
<dbReference type="STRING" id="1319815.HMPREF0202_02095"/>
<accession>U7VB28</accession>
<proteinExistence type="predicted"/>
<protein>
    <submittedName>
        <fullName evidence="1">Uncharacterized protein</fullName>
    </submittedName>
</protein>
<organism evidence="1 2">
    <name type="scientific">Cetobacterium somerae ATCC BAA-474</name>
    <dbReference type="NCBI Taxonomy" id="1319815"/>
    <lineage>
        <taxon>Bacteria</taxon>
        <taxon>Fusobacteriati</taxon>
        <taxon>Fusobacteriota</taxon>
        <taxon>Fusobacteriia</taxon>
        <taxon>Fusobacteriales</taxon>
        <taxon>Fusobacteriaceae</taxon>
        <taxon>Cetobacterium</taxon>
    </lineage>
</organism>
<evidence type="ECO:0000313" key="1">
    <source>
        <dbReference type="EMBL" id="ERT68008.1"/>
    </source>
</evidence>
<dbReference type="eggNOG" id="ENOG502Z9AE">
    <property type="taxonomic scope" value="Bacteria"/>
</dbReference>
<keyword evidence="2" id="KW-1185">Reference proteome</keyword>
<gene>
    <name evidence="1" type="ORF">HMPREF0202_02095</name>
</gene>
<dbReference type="AlphaFoldDB" id="U7VB28"/>
<name>U7VB28_9FUSO</name>
<dbReference type="Proteomes" id="UP000017081">
    <property type="component" value="Unassembled WGS sequence"/>
</dbReference>
<dbReference type="SUPFAM" id="SSF52540">
    <property type="entry name" value="P-loop containing nucleoside triphosphate hydrolases"/>
    <property type="match status" value="1"/>
</dbReference>
<dbReference type="RefSeq" id="WP_023051627.1">
    <property type="nucleotide sequence ID" value="NZ_CP173065.2"/>
</dbReference>